<keyword evidence="4" id="KW-1185">Reference proteome</keyword>
<dbReference type="Gene3D" id="3.10.350.10">
    <property type="entry name" value="LysM domain"/>
    <property type="match status" value="1"/>
</dbReference>
<dbReference type="InterPro" id="IPR018392">
    <property type="entry name" value="LysM"/>
</dbReference>
<accession>A0ABD3JQ97</accession>
<proteinExistence type="predicted"/>
<protein>
    <recommendedName>
        <fullName evidence="2">LysM domain-containing protein</fullName>
    </recommendedName>
</protein>
<organism evidence="3 4">
    <name type="scientific">Eucalyptus globulus</name>
    <name type="common">Tasmanian blue gum</name>
    <dbReference type="NCBI Taxonomy" id="34317"/>
    <lineage>
        <taxon>Eukaryota</taxon>
        <taxon>Viridiplantae</taxon>
        <taxon>Streptophyta</taxon>
        <taxon>Embryophyta</taxon>
        <taxon>Tracheophyta</taxon>
        <taxon>Spermatophyta</taxon>
        <taxon>Magnoliopsida</taxon>
        <taxon>eudicotyledons</taxon>
        <taxon>Gunneridae</taxon>
        <taxon>Pentapetalae</taxon>
        <taxon>rosids</taxon>
        <taxon>malvids</taxon>
        <taxon>Myrtales</taxon>
        <taxon>Myrtaceae</taxon>
        <taxon>Myrtoideae</taxon>
        <taxon>Eucalypteae</taxon>
        <taxon>Eucalyptus</taxon>
    </lineage>
</organism>
<dbReference type="EMBL" id="JBJKBG010000007">
    <property type="protein sequence ID" value="KAL3729598.1"/>
    <property type="molecule type" value="Genomic_DNA"/>
</dbReference>
<feature type="compositionally biased region" description="Low complexity" evidence="1">
    <location>
        <begin position="42"/>
        <end position="59"/>
    </location>
</feature>
<feature type="region of interest" description="Disordered" evidence="1">
    <location>
        <begin position="32"/>
        <end position="59"/>
    </location>
</feature>
<dbReference type="Proteomes" id="UP001634007">
    <property type="component" value="Unassembled WGS sequence"/>
</dbReference>
<name>A0ABD3JQ97_EUCGL</name>
<evidence type="ECO:0000313" key="4">
    <source>
        <dbReference type="Proteomes" id="UP001634007"/>
    </source>
</evidence>
<gene>
    <name evidence="3" type="ORF">ACJRO7_026689</name>
</gene>
<comment type="caution">
    <text evidence="3">The sequence shown here is derived from an EMBL/GenBank/DDBJ whole genome shotgun (WGS) entry which is preliminary data.</text>
</comment>
<reference evidence="3 4" key="1">
    <citation type="submission" date="2024-11" db="EMBL/GenBank/DDBJ databases">
        <title>Chromosome-level genome assembly of Eucalyptus globulus Labill. provides insights into its genome evolution.</title>
        <authorList>
            <person name="Li X."/>
        </authorList>
    </citation>
    <scope>NUCLEOTIDE SEQUENCE [LARGE SCALE GENOMIC DNA]</scope>
    <source>
        <strain evidence="3">CL2024</strain>
        <tissue evidence="3">Fresh tender leaves</tissue>
    </source>
</reference>
<dbReference type="InterPro" id="IPR036047">
    <property type="entry name" value="F-box-like_dom_sf"/>
</dbReference>
<dbReference type="CDD" id="cd09917">
    <property type="entry name" value="F-box_SF"/>
    <property type="match status" value="1"/>
</dbReference>
<dbReference type="PROSITE" id="PS51782">
    <property type="entry name" value="LYSM"/>
    <property type="match status" value="1"/>
</dbReference>
<sequence length="285" mass="32287">MHRSKPKIQNRQNRLHKHSHLSLYGLLWRQRRRRRRPGASTPDPRSLSASAASAADDSPISPMNSHFSALACRDTLRLIFEKLPVPDLARASCVCRIWSSVASDRDMVTRAFAAPWRLKEVVGVPSSGSFWRDNGVGKFAISHRIKRGDSVASLTVKYSVQVMDIKRLNSLMSDHGIYSRERLLIPISNPDILIDSTCYIERDNHAKREVAVLYPEGVRDMEISSLLKRTTSEQGKKRLLDSLRRSMQVDDGTAQYYLSISDGDPRAALSEFSEDLRWERQVGLA</sequence>
<evidence type="ECO:0000259" key="2">
    <source>
        <dbReference type="PROSITE" id="PS51782"/>
    </source>
</evidence>
<dbReference type="Pfam" id="PF12937">
    <property type="entry name" value="F-box-like"/>
    <property type="match status" value="1"/>
</dbReference>
<evidence type="ECO:0000313" key="3">
    <source>
        <dbReference type="EMBL" id="KAL3729598.1"/>
    </source>
</evidence>
<dbReference type="PANTHER" id="PTHR20932">
    <property type="entry name" value="LYSM AND PUTATIVE PEPTIDOGLYCAN-BINDING DOMAIN-CONTAINING PROTEIN"/>
    <property type="match status" value="1"/>
</dbReference>
<dbReference type="CDD" id="cd00118">
    <property type="entry name" value="LysM"/>
    <property type="match status" value="1"/>
</dbReference>
<dbReference type="InterPro" id="IPR045030">
    <property type="entry name" value="LYSM1-4"/>
</dbReference>
<dbReference type="SUPFAM" id="SSF81383">
    <property type="entry name" value="F-box domain"/>
    <property type="match status" value="1"/>
</dbReference>
<feature type="domain" description="LysM" evidence="2">
    <location>
        <begin position="141"/>
        <end position="185"/>
    </location>
</feature>
<dbReference type="Pfam" id="PF01476">
    <property type="entry name" value="LysM"/>
    <property type="match status" value="1"/>
</dbReference>
<dbReference type="SUPFAM" id="SSF54106">
    <property type="entry name" value="LysM domain"/>
    <property type="match status" value="1"/>
</dbReference>
<evidence type="ECO:0000256" key="1">
    <source>
        <dbReference type="SAM" id="MobiDB-lite"/>
    </source>
</evidence>
<dbReference type="AlphaFoldDB" id="A0ABD3JQ97"/>
<dbReference type="SMART" id="SM00257">
    <property type="entry name" value="LysM"/>
    <property type="match status" value="1"/>
</dbReference>
<dbReference type="InterPro" id="IPR036779">
    <property type="entry name" value="LysM_dom_sf"/>
</dbReference>
<dbReference type="InterPro" id="IPR001810">
    <property type="entry name" value="F-box_dom"/>
</dbReference>
<dbReference type="PANTHER" id="PTHR20932:SF8">
    <property type="entry name" value="LD22649P"/>
    <property type="match status" value="1"/>
</dbReference>
<dbReference type="Gene3D" id="1.20.1280.50">
    <property type="match status" value="1"/>
</dbReference>